<evidence type="ECO:0000313" key="3">
    <source>
        <dbReference type="Proteomes" id="UP000190648"/>
    </source>
</evidence>
<sequence length="201" mass="21946">MQVLCRDLPTGIVFTFAATNHSFHARIQNREVTRSCSCDHGALGVTERDAEWQISAGDLETRGECHQKTNISKEKLEHAPGRQRPEPPCGVTALPRAPPAAGGQTPLLLPQGAGAPGRAQQDRPPCSSWDSQSHPDFQDEGEENDEKSEAALEAICTHPGRRSATREGCNVWIPGEPNRSCLPQRRPRGANTSEIRKGLWS</sequence>
<name>A0A1V4K9C0_PATFA</name>
<dbReference type="Proteomes" id="UP000190648">
    <property type="component" value="Unassembled WGS sequence"/>
</dbReference>
<reference evidence="2 3" key="1">
    <citation type="submission" date="2016-02" db="EMBL/GenBank/DDBJ databases">
        <title>Band-tailed pigeon sequencing and assembly.</title>
        <authorList>
            <person name="Soares A.E."/>
            <person name="Novak B.J."/>
            <person name="Rice E.S."/>
            <person name="O'Connell B."/>
            <person name="Chang D."/>
            <person name="Weber S."/>
            <person name="Shapiro B."/>
        </authorList>
    </citation>
    <scope>NUCLEOTIDE SEQUENCE [LARGE SCALE GENOMIC DNA]</scope>
    <source>
        <strain evidence="2">BTP2013</strain>
        <tissue evidence="2">Blood</tissue>
    </source>
</reference>
<protein>
    <submittedName>
        <fullName evidence="2">Uncharacterized protein</fullName>
    </submittedName>
</protein>
<feature type="region of interest" description="Disordered" evidence="1">
    <location>
        <begin position="63"/>
        <end position="201"/>
    </location>
</feature>
<dbReference type="AlphaFoldDB" id="A0A1V4K9C0"/>
<organism evidence="2 3">
    <name type="scientific">Patagioenas fasciata monilis</name>
    <dbReference type="NCBI Taxonomy" id="372326"/>
    <lineage>
        <taxon>Eukaryota</taxon>
        <taxon>Metazoa</taxon>
        <taxon>Chordata</taxon>
        <taxon>Craniata</taxon>
        <taxon>Vertebrata</taxon>
        <taxon>Euteleostomi</taxon>
        <taxon>Archelosauria</taxon>
        <taxon>Archosauria</taxon>
        <taxon>Dinosauria</taxon>
        <taxon>Saurischia</taxon>
        <taxon>Theropoda</taxon>
        <taxon>Coelurosauria</taxon>
        <taxon>Aves</taxon>
        <taxon>Neognathae</taxon>
        <taxon>Neoaves</taxon>
        <taxon>Columbimorphae</taxon>
        <taxon>Columbiformes</taxon>
        <taxon>Columbidae</taxon>
        <taxon>Patagioenas</taxon>
    </lineage>
</organism>
<accession>A0A1V4K9C0</accession>
<keyword evidence="3" id="KW-1185">Reference proteome</keyword>
<gene>
    <name evidence="2" type="ORF">AV530_000171</name>
</gene>
<feature type="compositionally biased region" description="Basic and acidic residues" evidence="1">
    <location>
        <begin position="63"/>
        <end position="85"/>
    </location>
</feature>
<dbReference type="EMBL" id="LSYS01004127">
    <property type="protein sequence ID" value="OPJ81024.1"/>
    <property type="molecule type" value="Genomic_DNA"/>
</dbReference>
<proteinExistence type="predicted"/>
<evidence type="ECO:0000313" key="2">
    <source>
        <dbReference type="EMBL" id="OPJ81024.1"/>
    </source>
</evidence>
<evidence type="ECO:0000256" key="1">
    <source>
        <dbReference type="SAM" id="MobiDB-lite"/>
    </source>
</evidence>
<comment type="caution">
    <text evidence="2">The sequence shown here is derived from an EMBL/GenBank/DDBJ whole genome shotgun (WGS) entry which is preliminary data.</text>
</comment>